<dbReference type="InterPro" id="IPR020471">
    <property type="entry name" value="AKR"/>
</dbReference>
<dbReference type="InterPro" id="IPR023210">
    <property type="entry name" value="NADP_OxRdtase_dom"/>
</dbReference>
<feature type="domain" description="NADP-dependent oxidoreductase" evidence="7">
    <location>
        <begin position="36"/>
        <end position="258"/>
    </location>
</feature>
<dbReference type="InterPro" id="IPR018170">
    <property type="entry name" value="Aldo/ket_reductase_CS"/>
</dbReference>
<dbReference type="Proteomes" id="UP000515708">
    <property type="component" value="Chromosome"/>
</dbReference>
<accession>A0A7D8AIC8</accession>
<comment type="similarity">
    <text evidence="1">Belongs to the aldo/keto reductase family.</text>
</comment>
<keyword evidence="2" id="KW-0521">NADP</keyword>
<evidence type="ECO:0000256" key="6">
    <source>
        <dbReference type="PIRSR" id="PIRSR000097-3"/>
    </source>
</evidence>
<dbReference type="EMBL" id="CP043732">
    <property type="protein sequence ID" value="QMU96426.1"/>
    <property type="molecule type" value="Genomic_DNA"/>
</dbReference>
<dbReference type="Pfam" id="PF00248">
    <property type="entry name" value="Aldo_ket_red"/>
    <property type="match status" value="1"/>
</dbReference>
<organism evidence="8 9">
    <name type="scientific">Microbacterium esteraromaticum</name>
    <dbReference type="NCBI Taxonomy" id="57043"/>
    <lineage>
        <taxon>Bacteria</taxon>
        <taxon>Bacillati</taxon>
        <taxon>Actinomycetota</taxon>
        <taxon>Actinomycetes</taxon>
        <taxon>Micrococcales</taxon>
        <taxon>Microbacteriaceae</taxon>
        <taxon>Microbacterium</taxon>
    </lineage>
</organism>
<dbReference type="PANTHER" id="PTHR43827:SF3">
    <property type="entry name" value="NADP-DEPENDENT OXIDOREDUCTASE DOMAIN-CONTAINING PROTEIN"/>
    <property type="match status" value="1"/>
</dbReference>
<dbReference type="PIRSF" id="PIRSF000097">
    <property type="entry name" value="AKR"/>
    <property type="match status" value="1"/>
</dbReference>
<reference evidence="8 9" key="1">
    <citation type="journal article" date="2020" name="Front. Microbiol.">
        <title>Design of Bacterial Strain-Specific qPCR Assays Using NGS Data and Publicly Available Resources and Its Application to Track Biocontrol Strains.</title>
        <authorList>
            <person name="Hernandez I."/>
            <person name="Sant C."/>
            <person name="Martinez R."/>
            <person name="Fernandez C."/>
        </authorList>
    </citation>
    <scope>NUCLEOTIDE SEQUENCE [LARGE SCALE GENOMIC DNA]</scope>
    <source>
        <strain evidence="8 9">B24</strain>
    </source>
</reference>
<dbReference type="SUPFAM" id="SSF51430">
    <property type="entry name" value="NAD(P)-linked oxidoreductase"/>
    <property type="match status" value="1"/>
</dbReference>
<protein>
    <submittedName>
        <fullName evidence="8">Aldo/keto reductase</fullName>
    </submittedName>
</protein>
<dbReference type="FunFam" id="3.20.20.100:FF:000002">
    <property type="entry name" value="2,5-diketo-D-gluconic acid reductase A"/>
    <property type="match status" value="1"/>
</dbReference>
<dbReference type="PROSITE" id="PS00063">
    <property type="entry name" value="ALDOKETO_REDUCTASE_3"/>
    <property type="match status" value="1"/>
</dbReference>
<evidence type="ECO:0000256" key="1">
    <source>
        <dbReference type="ARBA" id="ARBA00007905"/>
    </source>
</evidence>
<evidence type="ECO:0000256" key="3">
    <source>
        <dbReference type="ARBA" id="ARBA00023002"/>
    </source>
</evidence>
<feature type="site" description="Lowers pKa of active site Tyr" evidence="6">
    <location>
        <position position="73"/>
    </location>
</feature>
<gene>
    <name evidence="8" type="ORF">FVO59_03785</name>
</gene>
<feature type="active site" description="Proton donor" evidence="4">
    <location>
        <position position="49"/>
    </location>
</feature>
<evidence type="ECO:0000256" key="4">
    <source>
        <dbReference type="PIRSR" id="PIRSR000097-1"/>
    </source>
</evidence>
<evidence type="ECO:0000256" key="5">
    <source>
        <dbReference type="PIRSR" id="PIRSR000097-2"/>
    </source>
</evidence>
<feature type="binding site" evidence="5">
    <location>
        <position position="107"/>
    </location>
    <ligand>
        <name>substrate</name>
    </ligand>
</feature>
<dbReference type="InterPro" id="IPR036812">
    <property type="entry name" value="NAD(P)_OxRdtase_dom_sf"/>
</dbReference>
<dbReference type="PANTHER" id="PTHR43827">
    <property type="entry name" value="2,5-DIKETO-D-GLUCONIC ACID REDUCTASE"/>
    <property type="match status" value="1"/>
</dbReference>
<name>A0A7D8AIC8_9MICO</name>
<dbReference type="RefSeq" id="WP_182254805.1">
    <property type="nucleotide sequence ID" value="NZ_CP043732.1"/>
</dbReference>
<evidence type="ECO:0000259" key="7">
    <source>
        <dbReference type="Pfam" id="PF00248"/>
    </source>
</evidence>
<evidence type="ECO:0000256" key="2">
    <source>
        <dbReference type="ARBA" id="ARBA00022857"/>
    </source>
</evidence>
<dbReference type="PROSITE" id="PS00798">
    <property type="entry name" value="ALDOKETO_REDUCTASE_1"/>
    <property type="match status" value="1"/>
</dbReference>
<evidence type="ECO:0000313" key="8">
    <source>
        <dbReference type="EMBL" id="QMU96426.1"/>
    </source>
</evidence>
<keyword evidence="3" id="KW-0560">Oxidoreductase</keyword>
<dbReference type="Gene3D" id="3.20.20.100">
    <property type="entry name" value="NADP-dependent oxidoreductase domain"/>
    <property type="match status" value="1"/>
</dbReference>
<dbReference type="PRINTS" id="PR00069">
    <property type="entry name" value="ALDKETRDTASE"/>
</dbReference>
<sequence length="272" mass="30126">MPATLDLNDGTRLPSVGLGLYKVPIAQTSEVTLAGIEAGYRLIDGASFYGNERELGEAIRSSGRRDDLLVASKFWGDPVQSRAQALEDFAETERELGIGPLDLYLIHWPRSSRGAFVDVWRGFIELQQQGRVRTIGVANFEADDLRRLIDETGVVPALNQVESHPWLPQHALRSFHDEHGIVTQAWSPLGRGRLLDDPTLVRIAAKHAVSVAQIVLRWHLQLGGAAVVKSVHPERLRQNLDLDGFELDDDDLATIAALESGQRTGTHPRDRQ</sequence>
<dbReference type="AlphaFoldDB" id="A0A7D8AIC8"/>
<evidence type="ECO:0000313" key="9">
    <source>
        <dbReference type="Proteomes" id="UP000515708"/>
    </source>
</evidence>
<dbReference type="GO" id="GO:0016616">
    <property type="term" value="F:oxidoreductase activity, acting on the CH-OH group of donors, NAD or NADP as acceptor"/>
    <property type="evidence" value="ECO:0007669"/>
    <property type="project" value="UniProtKB-ARBA"/>
</dbReference>
<proteinExistence type="inferred from homology"/>